<feature type="domain" description="Peptidase M16 C-terminal" evidence="5">
    <location>
        <begin position="646"/>
        <end position="822"/>
    </location>
</feature>
<evidence type="ECO:0000259" key="5">
    <source>
        <dbReference type="Pfam" id="PF05193"/>
    </source>
</evidence>
<dbReference type="InterPro" id="IPR050361">
    <property type="entry name" value="MPP/UQCRC_Complex"/>
</dbReference>
<feature type="chain" id="PRO_5047506734" evidence="3">
    <location>
        <begin position="25"/>
        <end position="895"/>
    </location>
</feature>
<gene>
    <name evidence="6" type="ORF">KDN34_03135</name>
</gene>
<comment type="similarity">
    <text evidence="1">Belongs to the peptidase M16 family.</text>
</comment>
<keyword evidence="3" id="KW-0732">Signal</keyword>
<dbReference type="Gene3D" id="3.30.830.10">
    <property type="entry name" value="Metalloenzyme, LuxS/M16 peptidase-like"/>
    <property type="match status" value="4"/>
</dbReference>
<dbReference type="EMBL" id="CP073587">
    <property type="protein sequence ID" value="QUN06469.1"/>
    <property type="molecule type" value="Genomic_DNA"/>
</dbReference>
<evidence type="ECO:0000256" key="1">
    <source>
        <dbReference type="ARBA" id="ARBA00007261"/>
    </source>
</evidence>
<keyword evidence="7" id="KW-1185">Reference proteome</keyword>
<sequence>MHKSLRLAVAIALAFGSVTFPTLAAVQPQAQQQHQEITRTTLKNGLQVVIVQDKLAPVVTTQVNYLVGSNEVPDGFPGTAHAVEHMMFRGSPGLNKDQISALAANMGGHFNAETREDLTRYFFTVPKQDLDVALRIHAIRMKSVDMSPAEWSDERGAIEQEVSRDMSSPIFKAMTDIRQSLFAGTPYVHSPLGTRLSFDKTTAAALKQFRDTWYVPNNAVLVIAGDVDPQQVLPEVQQLFGDIPAGALPPKAAFHFQPVTAKQISLDTDTPYGYEIRAFRMPGLTSSEYATALVLSQALGSQRAALYGMGMDGSALAGGFDTEFLPHAGIGYAIGIFPKGADAIKLGHRIDSILHIAATKGIDPALVKAAKQNAIASLEFAKNSVDGLANAWSDALVEQGLTSPDAIRDAIAAVTPAAVNALAARTFKTESMISTTLTPQSSGKPVASKGFGGAENFSSAPDKPVVLPDWAQQAFAKLSVPSSDLHPDDFTLPNGLRVIVQPETVSDTVLVTGEVKTNEDMQAKAGQEGISDILDGLFRFGTQDLNRLQYQQALDNISAEAVAGSSFSLSVPAANFTQGMQLLADNELHPALPQQAFKIVQQQQASSTAGELQSPDYLNRQHLLQALYPKTDPSLRHPTPNSLMQLTYQDVTQYYQQTFRPDMTTLVVVGNVNPAQVKQVVSQYFGSWHSTGAKPNVDYPAVPNNQAAQFNTPDKSAVQDSVALVQTVPVTENDPARFALNLGNEVLGGGFYASRYVKDLREKNGLVYTVASGFSLDKHRGTYRVYYGCDPDKVMKAKALVVKNLQQMQQAPVTEPELKQAKGIMLRQIPLGESSFDGIAEQLLQLSIEGKPLDAMSKAAAAYFRLTAEDVRKAYAQFLRPDDFVIAVKGPAPQA</sequence>
<evidence type="ECO:0000259" key="4">
    <source>
        <dbReference type="Pfam" id="PF00675"/>
    </source>
</evidence>
<dbReference type="InterPro" id="IPR007863">
    <property type="entry name" value="Peptidase_M16_C"/>
</dbReference>
<evidence type="ECO:0000256" key="3">
    <source>
        <dbReference type="SAM" id="SignalP"/>
    </source>
</evidence>
<dbReference type="InterPro" id="IPR011765">
    <property type="entry name" value="Pept_M16_N"/>
</dbReference>
<name>A0ABX7YW00_9GAMM</name>
<dbReference type="Proteomes" id="UP000679575">
    <property type="component" value="Chromosome"/>
</dbReference>
<proteinExistence type="inferred from homology"/>
<reference evidence="6 7" key="1">
    <citation type="submission" date="2021-04" db="EMBL/GenBank/DDBJ databases">
        <title>Novel species identification of genus Shewanella.</title>
        <authorList>
            <person name="Liu G."/>
        </authorList>
    </citation>
    <scope>NUCLEOTIDE SEQUENCE [LARGE SCALE GENOMIC DNA]</scope>
    <source>
        <strain evidence="6 7">FJAT-54481</strain>
    </source>
</reference>
<protein>
    <submittedName>
        <fullName evidence="6">Insulinase family protein</fullName>
    </submittedName>
</protein>
<evidence type="ECO:0000256" key="2">
    <source>
        <dbReference type="SAM" id="MobiDB-lite"/>
    </source>
</evidence>
<feature type="domain" description="Peptidase M16 C-terminal" evidence="5">
    <location>
        <begin position="202"/>
        <end position="302"/>
    </location>
</feature>
<accession>A0ABX7YW00</accession>
<dbReference type="PANTHER" id="PTHR11851">
    <property type="entry name" value="METALLOPROTEASE"/>
    <property type="match status" value="1"/>
</dbReference>
<dbReference type="SUPFAM" id="SSF63411">
    <property type="entry name" value="LuxS/MPP-like metallohydrolase"/>
    <property type="match status" value="4"/>
</dbReference>
<evidence type="ECO:0000313" key="7">
    <source>
        <dbReference type="Proteomes" id="UP000679575"/>
    </source>
</evidence>
<dbReference type="RefSeq" id="WP_212595483.1">
    <property type="nucleotide sequence ID" value="NZ_CP073587.1"/>
</dbReference>
<feature type="region of interest" description="Disordered" evidence="2">
    <location>
        <begin position="435"/>
        <end position="454"/>
    </location>
</feature>
<dbReference type="InterPro" id="IPR011249">
    <property type="entry name" value="Metalloenz_LuxS/M16"/>
</dbReference>
<feature type="domain" description="Peptidase M16 N-terminal" evidence="4">
    <location>
        <begin position="48"/>
        <end position="167"/>
    </location>
</feature>
<dbReference type="Pfam" id="PF00675">
    <property type="entry name" value="Peptidase_M16"/>
    <property type="match status" value="1"/>
</dbReference>
<evidence type="ECO:0000313" key="6">
    <source>
        <dbReference type="EMBL" id="QUN06469.1"/>
    </source>
</evidence>
<feature type="signal peptide" evidence="3">
    <location>
        <begin position="1"/>
        <end position="24"/>
    </location>
</feature>
<dbReference type="PANTHER" id="PTHR11851:SF49">
    <property type="entry name" value="MITOCHONDRIAL-PROCESSING PEPTIDASE SUBUNIT ALPHA"/>
    <property type="match status" value="1"/>
</dbReference>
<organism evidence="6 7">
    <name type="scientific">Shewanella yunxiaonensis</name>
    <dbReference type="NCBI Taxonomy" id="2829809"/>
    <lineage>
        <taxon>Bacteria</taxon>
        <taxon>Pseudomonadati</taxon>
        <taxon>Pseudomonadota</taxon>
        <taxon>Gammaproteobacteria</taxon>
        <taxon>Alteromonadales</taxon>
        <taxon>Shewanellaceae</taxon>
        <taxon>Shewanella</taxon>
    </lineage>
</organism>
<dbReference type="Pfam" id="PF05193">
    <property type="entry name" value="Peptidase_M16_C"/>
    <property type="match status" value="2"/>
</dbReference>